<dbReference type="RefSeq" id="WP_219878023.1">
    <property type="nucleotide sequence ID" value="NZ_JAHYXK010000011.1"/>
</dbReference>
<dbReference type="Proteomes" id="UP000813018">
    <property type="component" value="Unassembled WGS sequence"/>
</dbReference>
<gene>
    <name evidence="1" type="ORF">K0O23_13820</name>
</gene>
<organism evidence="1 2">
    <name type="scientific">Pontibacter aydingkolensis</name>
    <dbReference type="NCBI Taxonomy" id="1911536"/>
    <lineage>
        <taxon>Bacteria</taxon>
        <taxon>Pseudomonadati</taxon>
        <taxon>Bacteroidota</taxon>
        <taxon>Cytophagia</taxon>
        <taxon>Cytophagales</taxon>
        <taxon>Hymenobacteraceae</taxon>
        <taxon>Pontibacter</taxon>
    </lineage>
</organism>
<protein>
    <submittedName>
        <fullName evidence="1">Uncharacterized protein</fullName>
    </submittedName>
</protein>
<accession>A0ABS7CWJ5</accession>
<proteinExistence type="predicted"/>
<comment type="caution">
    <text evidence="1">The sequence shown here is derived from an EMBL/GenBank/DDBJ whole genome shotgun (WGS) entry which is preliminary data.</text>
</comment>
<name>A0ABS7CWJ5_9BACT</name>
<sequence length="49" mass="5661">MNQKAPESIKFSGAFCVCFIYNLLNCHFDHRERSIRNSIKISPIVEMTA</sequence>
<evidence type="ECO:0000313" key="2">
    <source>
        <dbReference type="Proteomes" id="UP000813018"/>
    </source>
</evidence>
<reference evidence="1 2" key="1">
    <citation type="journal article" date="2016" name="Int. J. Syst. Evol. Microbiol.">
        <title>Pontibacter aydingkolensis sp. nov., isolated from soil of a salt lake.</title>
        <authorList>
            <person name="Osman G."/>
            <person name="Zhang T."/>
            <person name="Lou K."/>
            <person name="Gao Y."/>
            <person name="Chang W."/>
            <person name="Lin Q."/>
            <person name="Yang H.M."/>
            <person name="Huo X.D."/>
            <person name="Wang N."/>
        </authorList>
    </citation>
    <scope>NUCLEOTIDE SEQUENCE [LARGE SCALE GENOMIC DNA]</scope>
    <source>
        <strain evidence="1 2">KACC 19255</strain>
    </source>
</reference>
<dbReference type="EMBL" id="JAHYXK010000011">
    <property type="protein sequence ID" value="MBW7468148.1"/>
    <property type="molecule type" value="Genomic_DNA"/>
</dbReference>
<keyword evidence="2" id="KW-1185">Reference proteome</keyword>
<evidence type="ECO:0000313" key="1">
    <source>
        <dbReference type="EMBL" id="MBW7468148.1"/>
    </source>
</evidence>